<keyword evidence="2" id="KW-1185">Reference proteome</keyword>
<dbReference type="Proteomes" id="UP001231109">
    <property type="component" value="Unassembled WGS sequence"/>
</dbReference>
<name>A0ABT9I539_9GAMM</name>
<proteinExistence type="predicted"/>
<reference evidence="1 2" key="1">
    <citation type="submission" date="2022-11" db="EMBL/GenBank/DDBJ databases">
        <title>Viruses from the air-sea interface of a natural surface slick.</title>
        <authorList>
            <person name="Rahlff J."/>
            <person name="Holmfeldt K."/>
        </authorList>
    </citation>
    <scope>NUCLEOTIDE SEQUENCE [LARGE SCALE GENOMIC DNA]</scope>
    <source>
        <strain evidence="1 2">SMS4</strain>
    </source>
</reference>
<gene>
    <name evidence="1" type="ORF">ORJ04_21455</name>
</gene>
<organism evidence="1 2">
    <name type="scientific">Rheinheimera baltica</name>
    <dbReference type="NCBI Taxonomy" id="67576"/>
    <lineage>
        <taxon>Bacteria</taxon>
        <taxon>Pseudomonadati</taxon>
        <taxon>Pseudomonadota</taxon>
        <taxon>Gammaproteobacteria</taxon>
        <taxon>Chromatiales</taxon>
        <taxon>Chromatiaceae</taxon>
        <taxon>Rheinheimera</taxon>
    </lineage>
</organism>
<comment type="caution">
    <text evidence="1">The sequence shown here is derived from an EMBL/GenBank/DDBJ whole genome shotgun (WGS) entry which is preliminary data.</text>
</comment>
<sequence length="375" mass="41676">SDTPDLHLLLSCSLPLLEQGDFACDAAGVLSDSSSELYVTESTAYLALSGWNDELYLEPDFVSWGFSSRLNDSQLQTHRQTWLARFDLINFGTPELARVQGELRSQFWLKELDGDLHVLSNTGSGEDANVLLHRVGRQDFTHTGQSLIAPRTTMPGEVHGPARLTSKAAYVVQAANNDDVMSVTSSVSMSILDLHQDGITQLELEFEPDRLETIQEHLLVTGHTNNQLKFALLQDQAKPYLLDQLALYGFQQSEHRSHAFNFGQPATGRTVFGLPVITQAAANNDTSDYIDRVSDLLLIDMSENRLQMLGLVDMASHAKPEPKCEHSCFDWYGNARLFFVGERIFALSADQLVELRLVSNAVQKVAQIRLTAPIN</sequence>
<protein>
    <submittedName>
        <fullName evidence="1">Uncharacterized protein</fullName>
    </submittedName>
</protein>
<feature type="non-terminal residue" evidence="1">
    <location>
        <position position="1"/>
    </location>
</feature>
<evidence type="ECO:0000313" key="1">
    <source>
        <dbReference type="EMBL" id="MDP5138518.1"/>
    </source>
</evidence>
<dbReference type="RefSeq" id="WP_305977637.1">
    <property type="nucleotide sequence ID" value="NZ_JAPJDZ010000185.1"/>
</dbReference>
<dbReference type="EMBL" id="JAPJDZ010000185">
    <property type="protein sequence ID" value="MDP5138518.1"/>
    <property type="molecule type" value="Genomic_DNA"/>
</dbReference>
<accession>A0ABT9I539</accession>
<evidence type="ECO:0000313" key="2">
    <source>
        <dbReference type="Proteomes" id="UP001231109"/>
    </source>
</evidence>